<evidence type="ECO:0000313" key="5">
    <source>
        <dbReference type="EMBL" id="NGM12917.1"/>
    </source>
</evidence>
<sequence>MPDLILGESLEVLIDHRGKTPRKLGGDFVRQGVPVASALLVKDGRLALGEARCVTEEMYGRWMSVSLKRHDVLLTSEAPLGRVALVPDDSPLVLGQRLFGLRGKAGVLDSRFLFYALQTDAVQSELRGRATGTTVAGIRQSELVRVRIPAPSYPEQVAIAAVLGALDEKIAVNDRIVENSYELVQAQWTKSALGARNFVPVSQLAEVNKGLSYKGSGLGGSVPLVNLGNFSTDGRFKGSALKYYDGESKDRHWVSRGGLLMANTDLTQRREILGQPALAMTDAERALFTHHVFAIRPHAGVEGDLLWLYGAFRDPLFRERAITYATGTTVVALPRDAVLTYEVPWPGQKIRRDWSDKAQALIDDTAARSGENRTLSHLRDALLPGLMSGGIRVRDAESAVEDAT</sequence>
<dbReference type="PANTHER" id="PTHR30408">
    <property type="entry name" value="TYPE-1 RESTRICTION ENZYME ECOKI SPECIFICITY PROTEIN"/>
    <property type="match status" value="1"/>
</dbReference>
<protein>
    <recommendedName>
        <fullName evidence="4">Type I restriction modification DNA specificity domain-containing protein</fullName>
    </recommendedName>
</protein>
<dbReference type="InterPro" id="IPR044946">
    <property type="entry name" value="Restrct_endonuc_typeI_TRD_sf"/>
</dbReference>
<evidence type="ECO:0000256" key="1">
    <source>
        <dbReference type="ARBA" id="ARBA00010923"/>
    </source>
</evidence>
<organism evidence="5 6">
    <name type="scientific">Verrucosispora sioxanthis</name>
    <dbReference type="NCBI Taxonomy" id="2499994"/>
    <lineage>
        <taxon>Bacteria</taxon>
        <taxon>Bacillati</taxon>
        <taxon>Actinomycetota</taxon>
        <taxon>Actinomycetes</taxon>
        <taxon>Micromonosporales</taxon>
        <taxon>Micromonosporaceae</taxon>
        <taxon>Micromonospora</taxon>
    </lineage>
</organism>
<dbReference type="InterPro" id="IPR000055">
    <property type="entry name" value="Restrct_endonuc_typeI_TRD"/>
</dbReference>
<feature type="domain" description="Type I restriction modification DNA specificity" evidence="4">
    <location>
        <begin position="65"/>
        <end position="175"/>
    </location>
</feature>
<keyword evidence="3" id="KW-0238">DNA-binding</keyword>
<dbReference type="AlphaFoldDB" id="A0A6M1L2Y9"/>
<comment type="similarity">
    <text evidence="1">Belongs to the type-I restriction system S methylase family.</text>
</comment>
<name>A0A6M1L2Y9_9ACTN</name>
<dbReference type="SUPFAM" id="SSF116734">
    <property type="entry name" value="DNA methylase specificity domain"/>
    <property type="match status" value="2"/>
</dbReference>
<evidence type="ECO:0000256" key="3">
    <source>
        <dbReference type="ARBA" id="ARBA00023125"/>
    </source>
</evidence>
<accession>A0A6M1L2Y9</accession>
<dbReference type="EMBL" id="SAIY01000003">
    <property type="protein sequence ID" value="NGM12917.1"/>
    <property type="molecule type" value="Genomic_DNA"/>
</dbReference>
<dbReference type="GO" id="GO:0003677">
    <property type="term" value="F:DNA binding"/>
    <property type="evidence" value="ECO:0007669"/>
    <property type="project" value="UniProtKB-KW"/>
</dbReference>
<dbReference type="Pfam" id="PF01420">
    <property type="entry name" value="Methylase_S"/>
    <property type="match status" value="1"/>
</dbReference>
<dbReference type="InterPro" id="IPR052021">
    <property type="entry name" value="Type-I_RS_S_subunit"/>
</dbReference>
<dbReference type="Proteomes" id="UP000478148">
    <property type="component" value="Unassembled WGS sequence"/>
</dbReference>
<evidence type="ECO:0000313" key="6">
    <source>
        <dbReference type="Proteomes" id="UP000478148"/>
    </source>
</evidence>
<evidence type="ECO:0000259" key="4">
    <source>
        <dbReference type="Pfam" id="PF01420"/>
    </source>
</evidence>
<reference evidence="5 6" key="1">
    <citation type="submission" date="2020-02" db="EMBL/GenBank/DDBJ databases">
        <title>Draft Genome Sequence of Verrucosispora sp. Strain CWR15, Isolated from Gulf of Mexico Sponge.</title>
        <authorList>
            <person name="Kennedy S.J."/>
            <person name="Cella E."/>
            <person name="Azarian T."/>
            <person name="Baker B.J."/>
            <person name="Shaw L.N."/>
        </authorList>
    </citation>
    <scope>NUCLEOTIDE SEQUENCE [LARGE SCALE GENOMIC DNA]</scope>
    <source>
        <strain evidence="5 6">CWR15</strain>
    </source>
</reference>
<dbReference type="Gene3D" id="3.90.220.20">
    <property type="entry name" value="DNA methylase specificity domains"/>
    <property type="match status" value="2"/>
</dbReference>
<comment type="caution">
    <text evidence="5">The sequence shown here is derived from an EMBL/GenBank/DDBJ whole genome shotgun (WGS) entry which is preliminary data.</text>
</comment>
<keyword evidence="2" id="KW-0680">Restriction system</keyword>
<dbReference type="RefSeq" id="WP_164446875.1">
    <property type="nucleotide sequence ID" value="NZ_SAIY01000003.1"/>
</dbReference>
<dbReference type="GO" id="GO:0009307">
    <property type="term" value="P:DNA restriction-modification system"/>
    <property type="evidence" value="ECO:0007669"/>
    <property type="project" value="UniProtKB-KW"/>
</dbReference>
<keyword evidence="6" id="KW-1185">Reference proteome</keyword>
<proteinExistence type="inferred from homology"/>
<dbReference type="PANTHER" id="PTHR30408:SF12">
    <property type="entry name" value="TYPE I RESTRICTION ENZYME MJAVIII SPECIFICITY SUBUNIT"/>
    <property type="match status" value="1"/>
</dbReference>
<gene>
    <name evidence="5" type="ORF">ENC19_09730</name>
</gene>
<evidence type="ECO:0000256" key="2">
    <source>
        <dbReference type="ARBA" id="ARBA00022747"/>
    </source>
</evidence>